<protein>
    <submittedName>
        <fullName evidence="2">(pine wood nematode) hypothetical protein</fullName>
    </submittedName>
</protein>
<feature type="compositionally biased region" description="Basic and acidic residues" evidence="1">
    <location>
        <begin position="2868"/>
        <end position="2881"/>
    </location>
</feature>
<feature type="compositionally biased region" description="Polar residues" evidence="1">
    <location>
        <begin position="2723"/>
        <end position="2737"/>
    </location>
</feature>
<dbReference type="OrthoDB" id="10681584at2759"/>
<comment type="caution">
    <text evidence="2">The sequence shown here is derived from an EMBL/GenBank/DDBJ whole genome shotgun (WGS) entry which is preliminary data.</text>
</comment>
<feature type="compositionally biased region" description="Polar residues" evidence="1">
    <location>
        <begin position="2118"/>
        <end position="2144"/>
    </location>
</feature>
<feature type="region of interest" description="Disordered" evidence="1">
    <location>
        <begin position="1772"/>
        <end position="1855"/>
    </location>
</feature>
<feature type="region of interest" description="Disordered" evidence="1">
    <location>
        <begin position="2156"/>
        <end position="2178"/>
    </location>
</feature>
<feature type="compositionally biased region" description="Acidic residues" evidence="1">
    <location>
        <begin position="2855"/>
        <end position="2866"/>
    </location>
</feature>
<feature type="compositionally biased region" description="Basic and acidic residues" evidence="1">
    <location>
        <begin position="2626"/>
        <end position="2640"/>
    </location>
</feature>
<feature type="compositionally biased region" description="Polar residues" evidence="1">
    <location>
        <begin position="1778"/>
        <end position="1788"/>
    </location>
</feature>
<feature type="compositionally biased region" description="Acidic residues" evidence="1">
    <location>
        <begin position="3031"/>
        <end position="3053"/>
    </location>
</feature>
<feature type="compositionally biased region" description="Polar residues" evidence="1">
    <location>
        <begin position="2094"/>
        <end position="2107"/>
    </location>
</feature>
<feature type="compositionally biased region" description="Low complexity" evidence="1">
    <location>
        <begin position="2816"/>
        <end position="2829"/>
    </location>
</feature>
<reference evidence="2" key="1">
    <citation type="submission" date="2020-09" db="EMBL/GenBank/DDBJ databases">
        <authorList>
            <person name="Kikuchi T."/>
        </authorList>
    </citation>
    <scope>NUCLEOTIDE SEQUENCE</scope>
    <source>
        <strain evidence="2">Ka4C1</strain>
    </source>
</reference>
<feature type="compositionally biased region" description="Low complexity" evidence="1">
    <location>
        <begin position="1809"/>
        <end position="1822"/>
    </location>
</feature>
<organism evidence="2 3">
    <name type="scientific">Bursaphelenchus xylophilus</name>
    <name type="common">Pinewood nematode worm</name>
    <name type="synonym">Aphelenchoides xylophilus</name>
    <dbReference type="NCBI Taxonomy" id="6326"/>
    <lineage>
        <taxon>Eukaryota</taxon>
        <taxon>Metazoa</taxon>
        <taxon>Ecdysozoa</taxon>
        <taxon>Nematoda</taxon>
        <taxon>Chromadorea</taxon>
        <taxon>Rhabditida</taxon>
        <taxon>Tylenchina</taxon>
        <taxon>Tylenchomorpha</taxon>
        <taxon>Aphelenchoidea</taxon>
        <taxon>Aphelenchoididae</taxon>
        <taxon>Bursaphelenchus</taxon>
    </lineage>
</organism>
<evidence type="ECO:0000256" key="1">
    <source>
        <dbReference type="SAM" id="MobiDB-lite"/>
    </source>
</evidence>
<gene>
    <name evidence="2" type="ORF">BXYJ_LOCUS3643</name>
</gene>
<feature type="compositionally biased region" description="Acidic residues" evidence="1">
    <location>
        <begin position="3001"/>
        <end position="3012"/>
    </location>
</feature>
<feature type="compositionally biased region" description="Basic and acidic residues" evidence="1">
    <location>
        <begin position="2900"/>
        <end position="2914"/>
    </location>
</feature>
<sequence length="3405" mass="386048">MVIEVLITDLEDRRRLTSQSEAGPLIIDVICDVVSRHFPIGISPDQIVSIFAANDKFCDSVCPADPVPENCDSIQIAINFDKDKQFFVFDQHNSLLTSAEFSKDVSLAQAIRVLSSQCNLDFRRIIHIEFSDGTDIKTLCGQDIATERGTFLITFDTGKDELAPFFNDLEELPEKLKKMNLDNILAQDDFGMRGFVLRKLKNGKPLEDEDIKFIVACVRTALRSFFTYRHARRSEIELFLDHIFGEDTPFDKQKFVTDVNDAKFYYCKVDSRVNALKKVIYNGKIQSQAFGRKATVLFVNTAGQLREVVNLSSTTVRTIADVIALAAQEVDKFRPEEVLTIKSLTEEKRVVLDDLNGYHENMACYEVTIGYKKVKCYIVDEKNKEVGQCTIDIYKTAEQLKQYVVETFAIPNHHILRVDTYDFDNHRFWDEEEVKGPNSIFVQVYKGEEPLVGGFTRLPDSLQRLNLEDILGSMNNGMKILHRIKGGSIPLDERDVEKTASAIATELHNVILKRCPNLLETKLFLDHLFGPFPGSYKKVFTGESTKQGHLTPIEYAAMCVYDRSQRNYLKIVRKVVMEDLAKVSPLATNGELLDYDAHNESDISDEHVESFMHTQQTPSKAKDVPQTDTCIVFDTNFNLLRTFRYKIHLTCEDLVEKAAAMLEVRPENCVAILKYKLEAFTTVSADTPLIDEDPIFVQFYLGKDFINGRTRLMTKLPDFLADISIDDMIGDIPERGEILRKLTESEDLNEEETEILNDIISEPLINYIPKRQNTEEERKLYLEQVFKEYRNVTENAQLMHQLSEAIVDNYRKRLKKRHFFGRRVMKYGLSSVEGNAFERAWKAILAREGEAQRIPTPEEPATPENEDLIHQEQPGPSGIQARKNDGKSIREQLQDLEIGKENRTDISRRNGPPGARKSSAIRRLDLRDKTSSGPNLPSESTPNPSGAAQVSRKRQHEENKENRLFEEVGKVNVCVYDHFLQPKGILQYPVNLGFQDIIETIIDCYQLKTRSYLIGIHQVQHGEVREITEFTFNPDSVLYVQVYTGQTQIPCKNELSEIPEPLKPMDLQFIFDKTTNPSRVAEKLKNGEEYTEDELFQISALIGELVHNQIVSRRSTISERKLIFDHLLQGYAERNGVGNEEVAKFKSQIEETRPDGEFKEESPLEFMDRIYFLSDTARKELIKKLDLGYRYGEFQAEKPTKRRAEENRVLVNEAVQTEPIQPAVEQVTQALDNIEMDEVTPERAAELLCGLFGTGPVGGNSSNVGDKNLQRFKDEVIVVLLDENFALIDVEHRSVEVPVYTQMERMLLKNRVKNYHLLAIEKLEGPKDLKKIKSTSECLYAPCVFQVHTRPWDLVTDELIKQVPSQLADRSIDDLLNSRQIDRKVKERILKAFGKKDGQLSEDDQRVIAKWCCETWMPVFSRVPQSAERELMFTHFLRPYPEFDAARLFRLTADALASGSRISYNSRQRRRLKVLNQIINGKFEGKMSRLSGNQLGDAKPTDLTTNPEDVDQMQMEISPVEPSMFNFLVPPMQGHNRILIYTEEKKFLNCICTQSPNTKEEIEQLVAKKMGIPIDHVLDVDCLRYADNFVDDTFYNTLVFVEVYTGEDPICTMEEDRVVPEVLRSVTFADVINSSGIRNYNGDRELSIEEYRRLAAKLAEHLGCYYKKRRPTKNEVDLFLMTVFQAKPEIAYELSRQREGSIYHRRALISVQLSIRQKSVRKKRLAYMTQYRDEEVANERLIEEAITNSEQPLNQQELIENDSDDSDIVEITPAQREPNIQPNRPCTSRRSDGNLERNEVRANITDQPSTSAASSGNVNASSRPGLRENLERLASTRRSVPSNPRPARKVPFQPGPQTLELQSVKDLFNKKLHDENRGSPNFYAVIGIDLSLIARFCMEHNIEEASRIAVHKVHEKFARPMPVVPRIQPRVVCTSQLESTRAENKHKIICIVLDIYGAYTHNESFSTRFEFTYKQQIREIAVNEWRRVVANGMAVVMTTSLRKVFFNQNFTLYPPNINPFPEPTSVDDEDDIQILDVVKSTPGQVGRKSVMAARANEARTEPARLSVEPRRRAENVRRTSDVSTLSEMVRRSTDPPNQAFTVRNTPVGSLPSSSKSSVGNQHQQGSSGVTARTAGQSTPTSLTPVVQAYRPHLLASARRQADAQSNQFAPVGPPRHPQQAQYVQVGSQFVPIPQFRPNQYGYPYYRPQFMGPPPPCLPGNPSDYNSRIVMRPLVPGISQEDLVPLNVYMQHPAPAQIIRPMVPPQNLPTSTQVPAMVAQQQPQIQQPPRVYEPRVLSEGTLPEKLDGSDMNPPVLVNQNMAEQRAEDGQSDEDDIEFVEEVTKKYLSTNVMVVINENSELLCHCSINFSPDQDNLITAASGHFKIPRMDVLLVVMFAISKDYVCRFSSYSPIFVPSQMFLVGIKQNIEQIGLAELKEGDQLQDIYKKYDLAEMVDKIYPKIGQKLRSGEIVKLTAIQAVKVSLEIARISFLHCAFRKFGDFEKVIFFNYLISKYPNLDTTIFSMRVYEALVPLEVAFKLVGNHRFMTRAKLVRKVFMDYLKSDPGPDAALLTQPITLPANVEAETKEVEEWLKKMEAEEARLESSEGNDRPNDGSDGGNQGWGDSDVAHGRSEPGHDSNDILRLYGSDVDENVGPQDQGRGDGQIEGANEREDEEMVATGTTETRPEGDVDEDNVSQDDSNNQGTTTSLFEDTDDIAIVRVSLPSTKSEPSSQQIDSQAPPKPCSPSRFPKEADLHGRGAYDKTMQTLYGKFGIREPQDEERSPGESGEKGKTNDGNDERGRSAGEIEENERPEEPSSSRSRSLVSSASFDRMVQRCGVGRHVKRMENIYKDWREDEDAEETDQGEDSGQKKTEKDGRESQEDGTTTPMSVGSLGDLQIDEGRGDDEICEKNIDDQVAMEFEEAQAQPGNDEVADQEDKQADDEICEAYQVGSQDLGSSRKSSEASEILLHRAEEQIELDLLQAADELAESDGLEDLVIDESILDSQEDEDRVESQNDERIIEQEVAGPVEQEEDRILEENSLDGELVIDEETVEKMNNTREMEKRDKEKREAEGEEIERKVEEHGQGEGQRIEKDGNKEKGEEDKHAVVLQDETSLNARQSVSGTGTTSDSPTAAPSNPPVTKTLMNKDDYIVISDDEAGPSNSTAQIPEDLVEIDSIGPDDQPNTLRVYVINENHRLRAKVNVQIDPGTATVKSVVQKVAEEIKIDPTKVKIVEKIAHNEQVVEASSWSKILVTERPYIMTIYQNEPADSSGFTRLPLGLKRYKWQDILDKCPNAPEITDKVNLVKPFSDSEKRELSRAIVIPMIRYLIGRTPNRGEINAFIQHLNLPRHGFLTRELFAKVSRCSSIDYLTDAKDIVSKEFKVTRVEAIKKIIALQKWASEKN</sequence>
<dbReference type="EMBL" id="CAJFCV020000002">
    <property type="protein sequence ID" value="CAG9095382.1"/>
    <property type="molecule type" value="Genomic_DNA"/>
</dbReference>
<feature type="compositionally biased region" description="Polar residues" evidence="1">
    <location>
        <begin position="3113"/>
        <end position="3146"/>
    </location>
</feature>
<dbReference type="EMBL" id="CAJFDI010000002">
    <property type="protein sequence ID" value="CAD5214665.1"/>
    <property type="molecule type" value="Genomic_DNA"/>
</dbReference>
<feature type="compositionally biased region" description="Basic and acidic residues" evidence="1">
    <location>
        <begin position="882"/>
        <end position="908"/>
    </location>
</feature>
<feature type="compositionally biased region" description="Polar residues" evidence="1">
    <location>
        <begin position="2697"/>
        <end position="2710"/>
    </location>
</feature>
<feature type="compositionally biased region" description="Basic and acidic residues" evidence="1">
    <location>
        <begin position="3054"/>
        <end position="3108"/>
    </location>
</feature>
<dbReference type="Proteomes" id="UP000582659">
    <property type="component" value="Unassembled WGS sequence"/>
</dbReference>
<feature type="compositionally biased region" description="Basic and acidic residues" evidence="1">
    <location>
        <begin position="2749"/>
        <end position="2761"/>
    </location>
</feature>
<feature type="compositionally biased region" description="Acidic residues" evidence="1">
    <location>
        <begin position="2932"/>
        <end position="2943"/>
    </location>
</feature>
<feature type="compositionally biased region" description="Basic and acidic residues" evidence="1">
    <location>
        <begin position="1789"/>
        <end position="1800"/>
    </location>
</feature>
<feature type="compositionally biased region" description="Basic and acidic residues" evidence="1">
    <location>
        <begin position="2845"/>
        <end position="2854"/>
    </location>
</feature>
<dbReference type="Proteomes" id="UP000659654">
    <property type="component" value="Unassembled WGS sequence"/>
</dbReference>
<feature type="region of interest" description="Disordered" evidence="1">
    <location>
        <begin position="849"/>
        <end position="961"/>
    </location>
</feature>
<proteinExistence type="predicted"/>
<feature type="region of interest" description="Disordered" evidence="1">
    <location>
        <begin position="2046"/>
        <end position="2144"/>
    </location>
</feature>
<feature type="compositionally biased region" description="Basic and acidic residues" evidence="1">
    <location>
        <begin position="3013"/>
        <end position="3023"/>
    </location>
</feature>
<feature type="compositionally biased region" description="Basic and acidic residues" evidence="1">
    <location>
        <begin position="2773"/>
        <end position="2805"/>
    </location>
</feature>
<name>A0A811KEP2_BURXY</name>
<keyword evidence="3" id="KW-1185">Reference proteome</keyword>
<feature type="compositionally biased region" description="Polar residues" evidence="1">
    <location>
        <begin position="931"/>
        <end position="948"/>
    </location>
</feature>
<feature type="compositionally biased region" description="Basic and acidic residues" evidence="1">
    <location>
        <begin position="2597"/>
        <end position="2613"/>
    </location>
</feature>
<feature type="region of interest" description="Disordered" evidence="1">
    <location>
        <begin position="3001"/>
        <end position="3147"/>
    </location>
</feature>
<accession>A0A811KEP2</accession>
<evidence type="ECO:0000313" key="2">
    <source>
        <dbReference type="EMBL" id="CAD5214665.1"/>
    </source>
</evidence>
<feature type="region of interest" description="Disordered" evidence="1">
    <location>
        <begin position="2597"/>
        <end position="2943"/>
    </location>
</feature>
<evidence type="ECO:0000313" key="3">
    <source>
        <dbReference type="Proteomes" id="UP000659654"/>
    </source>
</evidence>
<feature type="compositionally biased region" description="Basic and acidic residues" evidence="1">
    <location>
        <begin position="2056"/>
        <end position="2080"/>
    </location>
</feature>